<dbReference type="AlphaFoldDB" id="A0A7C9VRK0"/>
<feature type="compositionally biased region" description="Basic and acidic residues" evidence="1">
    <location>
        <begin position="15"/>
        <end position="25"/>
    </location>
</feature>
<feature type="region of interest" description="Disordered" evidence="1">
    <location>
        <begin position="15"/>
        <end position="35"/>
    </location>
</feature>
<proteinExistence type="predicted"/>
<dbReference type="Proteomes" id="UP000480266">
    <property type="component" value="Unassembled WGS sequence"/>
</dbReference>
<sequence length="35" mass="3994">LNEDEKIAGFIHIGKSERPTDDRPRPALSDIVTRF</sequence>
<evidence type="ECO:0000313" key="3">
    <source>
        <dbReference type="Proteomes" id="UP000480266"/>
    </source>
</evidence>
<protein>
    <submittedName>
        <fullName evidence="2">Nitroreductase</fullName>
    </submittedName>
</protein>
<accession>A0A7C9VRK0</accession>
<dbReference type="EMBL" id="JAAMRR010001309">
    <property type="protein sequence ID" value="NGX98493.1"/>
    <property type="molecule type" value="Genomic_DNA"/>
</dbReference>
<organism evidence="2 3">
    <name type="scientific">Candidatus Afipia apatlaquensis</name>
    <dbReference type="NCBI Taxonomy" id="2712852"/>
    <lineage>
        <taxon>Bacteria</taxon>
        <taxon>Pseudomonadati</taxon>
        <taxon>Pseudomonadota</taxon>
        <taxon>Alphaproteobacteria</taxon>
        <taxon>Hyphomicrobiales</taxon>
        <taxon>Nitrobacteraceae</taxon>
        <taxon>Afipia</taxon>
    </lineage>
</organism>
<feature type="non-terminal residue" evidence="2">
    <location>
        <position position="1"/>
    </location>
</feature>
<reference evidence="2" key="1">
    <citation type="submission" date="2020-02" db="EMBL/GenBank/DDBJ databases">
        <title>Draft genome sequence of Candidatus Afipia apatlaquensis IBT-C3, a potential strain for decolorization of textile dyes.</title>
        <authorList>
            <person name="Sanchez-Reyes A."/>
            <person name="Breton-Deval L."/>
            <person name="Mangelson H."/>
            <person name="Sanchez-Flores A."/>
        </authorList>
    </citation>
    <scope>NUCLEOTIDE SEQUENCE [LARGE SCALE GENOMIC DNA]</scope>
    <source>
        <strain evidence="2">IBT-C3</strain>
    </source>
</reference>
<gene>
    <name evidence="2" type="ORF">G4V63_25775</name>
</gene>
<evidence type="ECO:0000313" key="2">
    <source>
        <dbReference type="EMBL" id="NGX98493.1"/>
    </source>
</evidence>
<comment type="caution">
    <text evidence="2">The sequence shown here is derived from an EMBL/GenBank/DDBJ whole genome shotgun (WGS) entry which is preliminary data.</text>
</comment>
<name>A0A7C9VRK0_9BRAD</name>
<evidence type="ECO:0000256" key="1">
    <source>
        <dbReference type="SAM" id="MobiDB-lite"/>
    </source>
</evidence>
<keyword evidence="3" id="KW-1185">Reference proteome</keyword>